<evidence type="ECO:0000256" key="1">
    <source>
        <dbReference type="ARBA" id="ARBA00008728"/>
    </source>
</evidence>
<dbReference type="Pfam" id="PF03502">
    <property type="entry name" value="Channel_Tsx"/>
    <property type="match status" value="1"/>
</dbReference>
<sequence>MHTLSKAVLGGSLLLCSSLASASPLQWQNNSLTYLVGTDFQVDPKTQQTVTFEHVSGWNFGDLFFFVDSIHYNGGRNARGDNSSWYGELSPRFSLGKLSGQEISFGPVKDVLLAATWEFGRGDLHNYLLGPGFDLAVPGFDFVQLNTYYRRADTPDGGRGVWQVTPAWAWTQPLGKSDLLIDGFIDWVVDNDSRSGYHANFKFNPQVKYDLGKALDWSPKQLYVGVEYDYWKNKYGIKDSSAFKTDQSATNLIVKLHF</sequence>
<evidence type="ECO:0000313" key="4">
    <source>
        <dbReference type="Proteomes" id="UP000243629"/>
    </source>
</evidence>
<dbReference type="Proteomes" id="UP000243629">
    <property type="component" value="Unassembled WGS sequence"/>
</dbReference>
<dbReference type="AlphaFoldDB" id="A0A1I4PES3"/>
<protein>
    <submittedName>
        <fullName evidence="3">Nucleoside-specific outer membrane channel protein Tsx</fullName>
    </submittedName>
</protein>
<feature type="signal peptide" evidence="2">
    <location>
        <begin position="1"/>
        <end position="22"/>
    </location>
</feature>
<dbReference type="Gene3D" id="2.40.230.20">
    <property type="entry name" value="Nucleoside-specific channel-forming protein, Tsx-like"/>
    <property type="match status" value="1"/>
</dbReference>
<dbReference type="RefSeq" id="WP_093472865.1">
    <property type="nucleotide sequence ID" value="NZ_FOUI01000002.1"/>
</dbReference>
<dbReference type="STRING" id="1720063.SAMN05216217_102285"/>
<dbReference type="InterPro" id="IPR036777">
    <property type="entry name" value="Channel_Tsx-like_sf"/>
</dbReference>
<evidence type="ECO:0000313" key="3">
    <source>
        <dbReference type="EMBL" id="SFM26187.1"/>
    </source>
</evidence>
<dbReference type="InterPro" id="IPR018013">
    <property type="entry name" value="Channel_Tsx-like"/>
</dbReference>
<feature type="chain" id="PRO_5017338602" evidence="2">
    <location>
        <begin position="23"/>
        <end position="258"/>
    </location>
</feature>
<dbReference type="EMBL" id="FOUI01000002">
    <property type="protein sequence ID" value="SFM26187.1"/>
    <property type="molecule type" value="Genomic_DNA"/>
</dbReference>
<dbReference type="SUPFAM" id="SSF111364">
    <property type="entry name" value="Tsx-like channel"/>
    <property type="match status" value="1"/>
</dbReference>
<organism evidence="3 4">
    <name type="scientific">Halopseudomonas yangmingensis</name>
    <dbReference type="NCBI Taxonomy" id="1720063"/>
    <lineage>
        <taxon>Bacteria</taxon>
        <taxon>Pseudomonadati</taxon>
        <taxon>Pseudomonadota</taxon>
        <taxon>Gammaproteobacteria</taxon>
        <taxon>Pseudomonadales</taxon>
        <taxon>Pseudomonadaceae</taxon>
        <taxon>Halopseudomonas</taxon>
    </lineage>
</organism>
<comment type="similarity">
    <text evidence="1">Belongs to the nucleoside-specific channel-forming outer membrane porin (Tsx) (TC 1.B.10) family.</text>
</comment>
<dbReference type="GO" id="GO:0009279">
    <property type="term" value="C:cell outer membrane"/>
    <property type="evidence" value="ECO:0007669"/>
    <property type="project" value="InterPro"/>
</dbReference>
<dbReference type="OrthoDB" id="104801at2"/>
<accession>A0A1I4PES3</accession>
<reference evidence="4" key="1">
    <citation type="submission" date="2016-10" db="EMBL/GenBank/DDBJ databases">
        <authorList>
            <person name="Varghese N."/>
            <person name="Submissions S."/>
        </authorList>
    </citation>
    <scope>NUCLEOTIDE SEQUENCE [LARGE SCALE GENOMIC DNA]</scope>
    <source>
        <strain evidence="4">DSM 24213</strain>
    </source>
</reference>
<keyword evidence="2" id="KW-0732">Signal</keyword>
<gene>
    <name evidence="3" type="ORF">SAMN05216217_102285</name>
</gene>
<keyword evidence="4" id="KW-1185">Reference proteome</keyword>
<evidence type="ECO:0000256" key="2">
    <source>
        <dbReference type="SAM" id="SignalP"/>
    </source>
</evidence>
<name>A0A1I4PES3_9GAMM</name>
<proteinExistence type="inferred from homology"/>